<sequence length="102" mass="11540">MATANPNGYRRNLLFPIGALIFSGGLDRLLREGRIEPLPYLQRHTRGDWGDLSDEGWHANNDALRFGARLESSYVIHRELSIRIVTESDRSATHILLAAEQI</sequence>
<evidence type="ECO:0008006" key="2">
    <source>
        <dbReference type="Google" id="ProtNLM"/>
    </source>
</evidence>
<gene>
    <name evidence="1" type="ORF">AMP9_4520</name>
</gene>
<name>A0A484PT60_9ZZZZ</name>
<dbReference type="EMBL" id="CAADHY010000023">
    <property type="protein sequence ID" value="VFR27549.1"/>
    <property type="molecule type" value="Genomic_DNA"/>
</dbReference>
<reference evidence="1" key="1">
    <citation type="submission" date="2019-03" db="EMBL/GenBank/DDBJ databases">
        <authorList>
            <person name="Danneels B."/>
        </authorList>
    </citation>
    <scope>NUCLEOTIDE SEQUENCE</scope>
</reference>
<organism evidence="1">
    <name type="scientific">plant metagenome</name>
    <dbReference type="NCBI Taxonomy" id="1297885"/>
    <lineage>
        <taxon>unclassified sequences</taxon>
        <taxon>metagenomes</taxon>
        <taxon>organismal metagenomes</taxon>
    </lineage>
</organism>
<accession>A0A484PT60</accession>
<protein>
    <recommendedName>
        <fullName evidence="2">FIG146805: Plasmid related protein</fullName>
    </recommendedName>
</protein>
<dbReference type="AlphaFoldDB" id="A0A484PT60"/>
<evidence type="ECO:0000313" key="1">
    <source>
        <dbReference type="EMBL" id="VFR27549.1"/>
    </source>
</evidence>
<proteinExistence type="predicted"/>